<accession>A0A6P4A038</accession>
<dbReference type="PANTHER" id="PTHR34277">
    <property type="entry name" value="CLAVATA3/ESR (CLE)-RELATED PROTEIN 26"/>
    <property type="match status" value="1"/>
</dbReference>
<dbReference type="Proteomes" id="UP001652623">
    <property type="component" value="Chromosome 4"/>
</dbReference>
<evidence type="ECO:0000313" key="2">
    <source>
        <dbReference type="Proteomes" id="UP001652623"/>
    </source>
</evidence>
<dbReference type="RefSeq" id="XP_015879220.1">
    <property type="nucleotide sequence ID" value="XM_016023734.4"/>
</dbReference>
<keyword evidence="2" id="KW-1185">Reference proteome</keyword>
<organism evidence="2 3">
    <name type="scientific">Ziziphus jujuba</name>
    <name type="common">Chinese jujube</name>
    <name type="synonym">Ziziphus sativa</name>
    <dbReference type="NCBI Taxonomy" id="326968"/>
    <lineage>
        <taxon>Eukaryota</taxon>
        <taxon>Viridiplantae</taxon>
        <taxon>Streptophyta</taxon>
        <taxon>Embryophyta</taxon>
        <taxon>Tracheophyta</taxon>
        <taxon>Spermatophyta</taxon>
        <taxon>Magnoliopsida</taxon>
        <taxon>eudicotyledons</taxon>
        <taxon>Gunneridae</taxon>
        <taxon>Pentapetalae</taxon>
        <taxon>rosids</taxon>
        <taxon>fabids</taxon>
        <taxon>Rosales</taxon>
        <taxon>Rhamnaceae</taxon>
        <taxon>Paliureae</taxon>
        <taxon>Ziziphus</taxon>
    </lineage>
</organism>
<evidence type="ECO:0000256" key="1">
    <source>
        <dbReference type="SAM" id="MobiDB-lite"/>
    </source>
</evidence>
<feature type="region of interest" description="Disordered" evidence="1">
    <location>
        <begin position="86"/>
        <end position="108"/>
    </location>
</feature>
<dbReference type="InterPro" id="IPR039316">
    <property type="entry name" value="CLE25/26"/>
</dbReference>
<dbReference type="AlphaFoldDB" id="A0A6P4A038"/>
<name>A0A6P4A038_ZIZJJ</name>
<dbReference type="PANTHER" id="PTHR34277:SF18">
    <property type="entry name" value="CLAVATA3_ESR (CLE)-RELATED PROTEIN 25"/>
    <property type="match status" value="1"/>
</dbReference>
<dbReference type="KEGG" id="zju:107415411"/>
<protein>
    <submittedName>
        <fullName evidence="3">CLAVATA3/ESR (CLE)-related protein 25</fullName>
    </submittedName>
</protein>
<sequence>MVMMMMISGRKKVLRGVFGALFFMGALWFLFGGIVTGHATITITSSTVPSVDNNQMLKHWNLNGRDQRHHSLRWASNLIYVSKRRVPNGPDPIHNRRAVKTRQPPGRA</sequence>
<evidence type="ECO:0000313" key="3">
    <source>
        <dbReference type="RefSeq" id="XP_015879220.1"/>
    </source>
</evidence>
<dbReference type="InParanoid" id="A0A6P4A038"/>
<dbReference type="FunCoup" id="A0A6P4A038">
    <property type="interactions" value="467"/>
</dbReference>
<proteinExistence type="predicted"/>
<dbReference type="GeneID" id="107415411"/>
<reference evidence="3" key="1">
    <citation type="submission" date="2025-08" db="UniProtKB">
        <authorList>
            <consortium name="RefSeq"/>
        </authorList>
    </citation>
    <scope>IDENTIFICATION</scope>
    <source>
        <tissue evidence="3">Seedling</tissue>
    </source>
</reference>
<gene>
    <name evidence="3" type="primary">LOC107415411</name>
</gene>